<dbReference type="Gene3D" id="3.10.260.10">
    <property type="entry name" value="Transcription regulator HTH, APSES-type DNA-binding domain"/>
    <property type="match status" value="1"/>
</dbReference>
<feature type="compositionally biased region" description="Pro residues" evidence="5">
    <location>
        <begin position="202"/>
        <end position="211"/>
    </location>
</feature>
<dbReference type="InterPro" id="IPR002110">
    <property type="entry name" value="Ankyrin_rpt"/>
</dbReference>
<evidence type="ECO:0000256" key="3">
    <source>
        <dbReference type="PROSITE-ProRule" id="PRU00023"/>
    </source>
</evidence>
<feature type="repeat" description="ANK" evidence="3">
    <location>
        <begin position="405"/>
        <end position="437"/>
    </location>
</feature>
<dbReference type="Gene3D" id="1.25.40.20">
    <property type="entry name" value="Ankyrin repeat-containing domain"/>
    <property type="match status" value="1"/>
</dbReference>
<reference evidence="7 8" key="1">
    <citation type="journal article" date="2016" name="Mol. Biol. Evol.">
        <title>Comparative Genomics of Early-Diverging Mushroom-Forming Fungi Provides Insights into the Origins of Lignocellulose Decay Capabilities.</title>
        <authorList>
            <person name="Nagy L.G."/>
            <person name="Riley R."/>
            <person name="Tritt A."/>
            <person name="Adam C."/>
            <person name="Daum C."/>
            <person name="Floudas D."/>
            <person name="Sun H."/>
            <person name="Yadav J.S."/>
            <person name="Pangilinan J."/>
            <person name="Larsson K.H."/>
            <person name="Matsuura K."/>
            <person name="Barry K."/>
            <person name="Labutti K."/>
            <person name="Kuo R."/>
            <person name="Ohm R.A."/>
            <person name="Bhattacharya S.S."/>
            <person name="Shirouzu T."/>
            <person name="Yoshinaga Y."/>
            <person name="Martin F.M."/>
            <person name="Grigoriev I.V."/>
            <person name="Hibbett D.S."/>
        </authorList>
    </citation>
    <scope>NUCLEOTIDE SEQUENCE [LARGE SCALE GENOMIC DNA]</scope>
    <source>
        <strain evidence="7 8">HHB10207 ss-3</strain>
    </source>
</reference>
<dbReference type="Pfam" id="PF04383">
    <property type="entry name" value="KilA-N"/>
    <property type="match status" value="1"/>
</dbReference>
<dbReference type="SUPFAM" id="SSF54616">
    <property type="entry name" value="DNA-binding domain of Mlu1-box binding protein MBP1"/>
    <property type="match status" value="1"/>
</dbReference>
<feature type="compositionally biased region" description="Low complexity" evidence="5">
    <location>
        <begin position="269"/>
        <end position="282"/>
    </location>
</feature>
<proteinExistence type="predicted"/>
<dbReference type="InterPro" id="IPR036887">
    <property type="entry name" value="HTH_APSES_sf"/>
</dbReference>
<sequence>MASAAPIIQRTPQAPIPVFPPQQSVKIYNAVYSSVQVYECMVRGIAVMRRRVDSFVNATQILKVAGIDKGRRTKILEKEILPGKHEIVQGGYGKYQGTWIPLERGRDVAAQYGVAPLLAPLFEFIPAQAMNILSPGMPAFHSLQPGRPGAGQFFTLSPGPPVTPSHVGAPAMVPGSALKLLNQGRAQGLFTPSMSTTMPPNNSNPPTPQPYPVLAAPISATTSPRSVPTPSPVPISSSLKRTRTESDAPQESNGATRQQDIQMADGSNPASTSTLPTSTSTPTAPPAKRPRTTEPEQEPALLPPSDLSPTLSATLLAQKQSWKKTNGRTIDKSSFAESNIRFSNAPTVSRNFDRKALLRSTKANALLAAISKHDSERVLQVLTSPETHTGEIAREPNYDFVVDDQGHTSLHLAAAFADVPMVESLIARGADVNRGSFAGETALIRTVLSLDAYNAQNFNTILAHLHASIRTLDRSRRTVLHHIALVAGVKGRASASRYYMTCVVMWIAQRENGDFKSVIDLQDEHGDTALNIAARVGNRELVRTLIDFGANRILPNKLGLRPGDFGVEGDSLTAPGTVDYISSLRDGVSLPIQKSQDVINDITSMVESLRDEYSVEIKKKTDSLEGIQGKLKAATRQLAEQRRQIASWQAKCSELDQVQQKIRNLERGMEAEDSFDWTGRTELDGTPSTVESAGPAFVNRGPTSTLAMLDSVVLDVAPNLDADPTIPVGNTRQSLVRLRRLLTWHRRADALLQGRIEALHGASAEKELMCKRILSASTGVPVDDIEKMTGQLVIAVDSEPQMVDLGRVASFMHKVREGNTQPTPLPWALSR</sequence>
<dbReference type="EMBL" id="KV428073">
    <property type="protein sequence ID" value="KZT37919.1"/>
    <property type="molecule type" value="Genomic_DNA"/>
</dbReference>
<dbReference type="InterPro" id="IPR051642">
    <property type="entry name" value="SWI6-like"/>
</dbReference>
<dbReference type="AlphaFoldDB" id="A0A166CXA1"/>
<feature type="compositionally biased region" description="Low complexity" evidence="5">
    <location>
        <begin position="299"/>
        <end position="309"/>
    </location>
</feature>
<protein>
    <submittedName>
        <fullName evidence="7">Apses-domain-containing protein</fullName>
    </submittedName>
</protein>
<dbReference type="SUPFAM" id="SSF48403">
    <property type="entry name" value="Ankyrin repeat"/>
    <property type="match status" value="1"/>
</dbReference>
<dbReference type="STRING" id="1314776.A0A166CXA1"/>
<evidence type="ECO:0000256" key="4">
    <source>
        <dbReference type="SAM" id="Coils"/>
    </source>
</evidence>
<keyword evidence="4" id="KW-0175">Coiled coil</keyword>
<dbReference type="PROSITE" id="PS50088">
    <property type="entry name" value="ANK_REPEAT"/>
    <property type="match status" value="2"/>
</dbReference>
<dbReference type="InterPro" id="IPR003163">
    <property type="entry name" value="Tscrpt_reg_HTH_APSES-type"/>
</dbReference>
<dbReference type="PROSITE" id="PS51299">
    <property type="entry name" value="HTH_APSES"/>
    <property type="match status" value="1"/>
</dbReference>
<feature type="coiled-coil region" evidence="4">
    <location>
        <begin position="592"/>
        <end position="658"/>
    </location>
</feature>
<keyword evidence="1" id="KW-0677">Repeat</keyword>
<dbReference type="OrthoDB" id="6718656at2759"/>
<keyword evidence="8" id="KW-1185">Reference proteome</keyword>
<feature type="repeat" description="ANK" evidence="3">
    <location>
        <begin position="525"/>
        <end position="557"/>
    </location>
</feature>
<dbReference type="GO" id="GO:0030907">
    <property type="term" value="C:MBF transcription complex"/>
    <property type="evidence" value="ECO:0007669"/>
    <property type="project" value="TreeGrafter"/>
</dbReference>
<dbReference type="GO" id="GO:0003677">
    <property type="term" value="F:DNA binding"/>
    <property type="evidence" value="ECO:0007669"/>
    <property type="project" value="InterPro"/>
</dbReference>
<dbReference type="InterPro" id="IPR018004">
    <property type="entry name" value="KilA/APSES_HTH"/>
</dbReference>
<feature type="domain" description="HTH APSES-type" evidence="6">
    <location>
        <begin position="27"/>
        <end position="134"/>
    </location>
</feature>
<dbReference type="GO" id="GO:0001228">
    <property type="term" value="F:DNA-binding transcription activator activity, RNA polymerase II-specific"/>
    <property type="evidence" value="ECO:0007669"/>
    <property type="project" value="UniProtKB-ARBA"/>
</dbReference>
<feature type="region of interest" description="Disordered" evidence="5">
    <location>
        <begin position="189"/>
        <end position="309"/>
    </location>
</feature>
<dbReference type="SMART" id="SM00248">
    <property type="entry name" value="ANK"/>
    <property type="match status" value="2"/>
</dbReference>
<feature type="compositionally biased region" description="Polar residues" evidence="5">
    <location>
        <begin position="247"/>
        <end position="261"/>
    </location>
</feature>
<feature type="compositionally biased region" description="Low complexity" evidence="5">
    <location>
        <begin position="191"/>
        <end position="201"/>
    </location>
</feature>
<dbReference type="SMART" id="SM01252">
    <property type="entry name" value="KilA-N"/>
    <property type="match status" value="1"/>
</dbReference>
<dbReference type="InterPro" id="IPR036770">
    <property type="entry name" value="Ankyrin_rpt-contain_sf"/>
</dbReference>
<dbReference type="FunFam" id="3.10.260.10:FF:000001">
    <property type="entry name" value="APSES transcription factor (MbpA)"/>
    <property type="match status" value="1"/>
</dbReference>
<dbReference type="PROSITE" id="PS50297">
    <property type="entry name" value="ANK_REP_REGION"/>
    <property type="match status" value="2"/>
</dbReference>
<evidence type="ECO:0000313" key="8">
    <source>
        <dbReference type="Proteomes" id="UP000076798"/>
    </source>
</evidence>
<accession>A0A166CXA1</accession>
<evidence type="ECO:0000259" key="6">
    <source>
        <dbReference type="PROSITE" id="PS51299"/>
    </source>
</evidence>
<dbReference type="Proteomes" id="UP000076798">
    <property type="component" value="Unassembled WGS sequence"/>
</dbReference>
<name>A0A166CXA1_9AGAM</name>
<organism evidence="7 8">
    <name type="scientific">Sistotremastrum suecicum HHB10207 ss-3</name>
    <dbReference type="NCBI Taxonomy" id="1314776"/>
    <lineage>
        <taxon>Eukaryota</taxon>
        <taxon>Fungi</taxon>
        <taxon>Dikarya</taxon>
        <taxon>Basidiomycota</taxon>
        <taxon>Agaricomycotina</taxon>
        <taxon>Agaricomycetes</taxon>
        <taxon>Sistotremastrales</taxon>
        <taxon>Sistotremastraceae</taxon>
        <taxon>Sistotremastrum</taxon>
    </lineage>
</organism>
<evidence type="ECO:0000256" key="1">
    <source>
        <dbReference type="ARBA" id="ARBA00022737"/>
    </source>
</evidence>
<evidence type="ECO:0000256" key="5">
    <source>
        <dbReference type="SAM" id="MobiDB-lite"/>
    </source>
</evidence>
<evidence type="ECO:0000256" key="2">
    <source>
        <dbReference type="ARBA" id="ARBA00023043"/>
    </source>
</evidence>
<evidence type="ECO:0000313" key="7">
    <source>
        <dbReference type="EMBL" id="KZT37919.1"/>
    </source>
</evidence>
<keyword evidence="2 3" id="KW-0040">ANK repeat</keyword>
<gene>
    <name evidence="7" type="ORF">SISSUDRAFT_1047755</name>
</gene>
<dbReference type="PANTHER" id="PTHR43828">
    <property type="entry name" value="ASPARAGINASE"/>
    <property type="match status" value="1"/>
</dbReference>
<dbReference type="GO" id="GO:0033309">
    <property type="term" value="C:SBF transcription complex"/>
    <property type="evidence" value="ECO:0007669"/>
    <property type="project" value="TreeGrafter"/>
</dbReference>
<dbReference type="PANTHER" id="PTHR43828:SF3">
    <property type="entry name" value="CHROMO DOMAIN-CONTAINING PROTEIN"/>
    <property type="match status" value="1"/>
</dbReference>
<dbReference type="Pfam" id="PF00023">
    <property type="entry name" value="Ank"/>
    <property type="match status" value="2"/>
</dbReference>